<organism evidence="1 2">
    <name type="scientific">Fundicoccus culcitae</name>
    <dbReference type="NCBI Taxonomy" id="2969821"/>
    <lineage>
        <taxon>Bacteria</taxon>
        <taxon>Bacillati</taxon>
        <taxon>Bacillota</taxon>
        <taxon>Bacilli</taxon>
        <taxon>Lactobacillales</taxon>
        <taxon>Aerococcaceae</taxon>
        <taxon>Fundicoccus</taxon>
    </lineage>
</organism>
<evidence type="ECO:0000313" key="2">
    <source>
        <dbReference type="Proteomes" id="UP001315967"/>
    </source>
</evidence>
<gene>
    <name evidence="1" type="ORF">NRE15_06145</name>
</gene>
<proteinExistence type="predicted"/>
<protein>
    <recommendedName>
        <fullName evidence="3">Transposase DDE domain-containing protein</fullName>
    </recommendedName>
</protein>
<dbReference type="RefSeq" id="WP_313794714.1">
    <property type="nucleotide sequence ID" value="NZ_CP102453.1"/>
</dbReference>
<accession>A0ABY5P9E9</accession>
<sequence>MIEKSFDQFKNGMDYRRMRTHYTQTTEGKMFVAFVGLIMRHVFMNSVKTHEDTQAMTMKQVIIELEKIQ</sequence>
<reference evidence="1 2" key="1">
    <citation type="submission" date="2022-08" db="EMBL/GenBank/DDBJ databases">
        <title>Aerococcaceae sp. nov isolated from spoiled eye mask.</title>
        <authorList>
            <person name="Zhou G."/>
            <person name="Xie X.-B."/>
            <person name="Shi Q.-S."/>
            <person name="Wang Y.-S."/>
            <person name="Wen X."/>
            <person name="Peng H."/>
            <person name="Yang X.-J."/>
            <person name="Tao H.-B."/>
            <person name="Huang X.-M."/>
        </authorList>
    </citation>
    <scope>NUCLEOTIDE SEQUENCE [LARGE SCALE GENOMIC DNA]</scope>
    <source>
        <strain evidence="2">DM20194951</strain>
    </source>
</reference>
<dbReference type="EMBL" id="CP102453">
    <property type="protein sequence ID" value="UUX35221.1"/>
    <property type="molecule type" value="Genomic_DNA"/>
</dbReference>
<keyword evidence="2" id="KW-1185">Reference proteome</keyword>
<evidence type="ECO:0000313" key="1">
    <source>
        <dbReference type="EMBL" id="UUX35221.1"/>
    </source>
</evidence>
<name>A0ABY5P9E9_9LACT</name>
<dbReference type="Proteomes" id="UP001315967">
    <property type="component" value="Chromosome"/>
</dbReference>
<evidence type="ECO:0008006" key="3">
    <source>
        <dbReference type="Google" id="ProtNLM"/>
    </source>
</evidence>